<evidence type="ECO:0000313" key="3">
    <source>
        <dbReference type="Proteomes" id="UP000011138"/>
    </source>
</evidence>
<evidence type="ECO:0000313" key="2">
    <source>
        <dbReference type="EMBL" id="AGC34300.1"/>
    </source>
</evidence>
<dbReference type="GeneID" id="14477169"/>
<organism evidence="2 3">
    <name type="scientific">Halorubrum sodomense tailed virus 2</name>
    <dbReference type="NCBI Taxonomy" id="1262527"/>
    <lineage>
        <taxon>Viruses</taxon>
        <taxon>Duplodnaviria</taxon>
        <taxon>Heunggongvirae</taxon>
        <taxon>Uroviricota</taxon>
        <taxon>Caudoviricetes</taxon>
        <taxon>Thumleimavirales</taxon>
        <taxon>Hafunaviridae</taxon>
        <taxon>Mincapvirus</taxon>
        <taxon>Mincapvirus eilatense</taxon>
        <taxon>Mincapvirus HSTV2</taxon>
    </lineage>
</organism>
<dbReference type="Gene3D" id="2.60.120.40">
    <property type="match status" value="1"/>
</dbReference>
<keyword evidence="3" id="KW-1185">Reference proteome</keyword>
<protein>
    <recommendedName>
        <fullName evidence="4">C1q domain-containing protein</fullName>
    </recommendedName>
</protein>
<evidence type="ECO:0008006" key="4">
    <source>
        <dbReference type="Google" id="ProtNLM"/>
    </source>
</evidence>
<dbReference type="RefSeq" id="YP_007379110.1">
    <property type="nucleotide sequence ID" value="NC_020159.1"/>
</dbReference>
<reference evidence="2 3" key="1">
    <citation type="journal article" date="2013" name="J. Virol.">
        <title>Insights into head-tailed viruses infecting extremely halophilic archaea.</title>
        <authorList>
            <person name="Pietila M.K."/>
            <person name="Laurinmaki P."/>
            <person name="Russell D.A."/>
            <person name="Ko C.C."/>
            <person name="Jacobs-Sera D."/>
            <person name="Butcher S.J."/>
            <person name="Bamford D.H."/>
            <person name="Hendrix R.W."/>
        </authorList>
    </citation>
    <scope>NUCLEOTIDE SEQUENCE [LARGE SCALE GENOMIC DNA]</scope>
</reference>
<proteinExistence type="predicted"/>
<dbReference type="Proteomes" id="UP000011138">
    <property type="component" value="Segment"/>
</dbReference>
<gene>
    <name evidence="2" type="primary">31</name>
    <name evidence="2" type="ORF">HSTV2_31</name>
</gene>
<feature type="compositionally biased region" description="Polar residues" evidence="1">
    <location>
        <begin position="134"/>
        <end position="144"/>
    </location>
</feature>
<name>L7TJZ8_9CAUD</name>
<dbReference type="InterPro" id="IPR008983">
    <property type="entry name" value="Tumour_necrosis_fac-like_dom"/>
</dbReference>
<accession>L7TJZ8</accession>
<evidence type="ECO:0000256" key="1">
    <source>
        <dbReference type="SAM" id="MobiDB-lite"/>
    </source>
</evidence>
<sequence length="328" mass="34634">MSGTKLNDDGLKIEAQDLSLLSPTNEDDNRLFNHDGSSAITLAGGTTTSNAGYYMWDNAAGAWAPMKENVERVGGYTASEIAKLAENESVSGLWDFGQNPTVNGNPVFHGGNKIDSTDLAFDPAEQVELDAHVSRSNPHNTTASDVGAAPESHATDKSNPHSVTAAQVGALENPISSAVNMNGNYLDNRKGVFFGYGASHGGMDGGVHANVANNVVVSNGYSKNSSSSVQVNRSGLYKINYSINFHQTGGGGRAVMAARVEVNGSAKGGQSESRCYIRNTADGDMNHVTAECVLNLNSGDDIQVYAWRHHGVTGHDITHGRISMEYLG</sequence>
<feature type="region of interest" description="Disordered" evidence="1">
    <location>
        <begin position="132"/>
        <end position="161"/>
    </location>
</feature>
<dbReference type="EMBL" id="KC117376">
    <property type="protein sequence ID" value="AGC34300.1"/>
    <property type="molecule type" value="Genomic_DNA"/>
</dbReference>
<dbReference type="KEGG" id="vg:14477169"/>